<name>A0A1Y2J0W5_TRAC3</name>
<evidence type="ECO:0000256" key="1">
    <source>
        <dbReference type="SAM" id="MobiDB-lite"/>
    </source>
</evidence>
<dbReference type="Proteomes" id="UP000193067">
    <property type="component" value="Unassembled WGS sequence"/>
</dbReference>
<evidence type="ECO:0000313" key="3">
    <source>
        <dbReference type="Proteomes" id="UP000193067"/>
    </source>
</evidence>
<dbReference type="AlphaFoldDB" id="A0A1Y2J0W5"/>
<gene>
    <name evidence="2" type="ORF">PYCCODRAFT_791399</name>
</gene>
<feature type="region of interest" description="Disordered" evidence="1">
    <location>
        <begin position="55"/>
        <end position="76"/>
    </location>
</feature>
<sequence length="162" mass="17955">MVSSPEQFSRRLFSCLCARARPPQMRIHAAPTAAISQEHIRHAPAGWRMFANHRHRGPGALPAPASRPQRPGLVQDRRVERGTYLAGLLRRRSHSRRESGETRRNAAMLNDHLRKPDGHSHLAARADQRTHPCVPLGPRVAAAVRSTRSGGGGTLPSYSFCR</sequence>
<proteinExistence type="predicted"/>
<evidence type="ECO:0000313" key="2">
    <source>
        <dbReference type="EMBL" id="OSD07055.1"/>
    </source>
</evidence>
<accession>A0A1Y2J0W5</accession>
<keyword evidence="3" id="KW-1185">Reference proteome</keyword>
<dbReference type="EMBL" id="KZ084089">
    <property type="protein sequence ID" value="OSD07055.1"/>
    <property type="molecule type" value="Genomic_DNA"/>
</dbReference>
<protein>
    <submittedName>
        <fullName evidence="2">Uncharacterized protein</fullName>
    </submittedName>
</protein>
<reference evidence="2 3" key="1">
    <citation type="journal article" date="2015" name="Biotechnol. Biofuels">
        <title>Enhanced degradation of softwood versus hardwood by the white-rot fungus Pycnoporus coccineus.</title>
        <authorList>
            <person name="Couturier M."/>
            <person name="Navarro D."/>
            <person name="Chevret D."/>
            <person name="Henrissat B."/>
            <person name="Piumi F."/>
            <person name="Ruiz-Duenas F.J."/>
            <person name="Martinez A.T."/>
            <person name="Grigoriev I.V."/>
            <person name="Riley R."/>
            <person name="Lipzen A."/>
            <person name="Berrin J.G."/>
            <person name="Master E.R."/>
            <person name="Rosso M.N."/>
        </authorList>
    </citation>
    <scope>NUCLEOTIDE SEQUENCE [LARGE SCALE GENOMIC DNA]</scope>
    <source>
        <strain evidence="2 3">BRFM310</strain>
    </source>
</reference>
<organism evidence="2 3">
    <name type="scientific">Trametes coccinea (strain BRFM310)</name>
    <name type="common">Pycnoporus coccineus</name>
    <dbReference type="NCBI Taxonomy" id="1353009"/>
    <lineage>
        <taxon>Eukaryota</taxon>
        <taxon>Fungi</taxon>
        <taxon>Dikarya</taxon>
        <taxon>Basidiomycota</taxon>
        <taxon>Agaricomycotina</taxon>
        <taxon>Agaricomycetes</taxon>
        <taxon>Polyporales</taxon>
        <taxon>Polyporaceae</taxon>
        <taxon>Trametes</taxon>
    </lineage>
</organism>